<gene>
    <name evidence="2" type="ORF">C0Q70_16840</name>
</gene>
<dbReference type="EMBL" id="PZQS01000010">
    <property type="protein sequence ID" value="PVD23568.1"/>
    <property type="molecule type" value="Genomic_DNA"/>
</dbReference>
<dbReference type="AlphaFoldDB" id="A0A2T7NQY0"/>
<protein>
    <recommendedName>
        <fullName evidence="4">ZP domain-containing protein</fullName>
    </recommendedName>
</protein>
<comment type="caution">
    <text evidence="2">The sequence shown here is derived from an EMBL/GenBank/DDBJ whole genome shotgun (WGS) entry which is preliminary data.</text>
</comment>
<name>A0A2T7NQY0_POMCA</name>
<feature type="chain" id="PRO_5015649939" description="ZP domain-containing protein" evidence="1">
    <location>
        <begin position="23"/>
        <end position="607"/>
    </location>
</feature>
<dbReference type="OrthoDB" id="6102348at2759"/>
<evidence type="ECO:0000256" key="1">
    <source>
        <dbReference type="SAM" id="SignalP"/>
    </source>
</evidence>
<evidence type="ECO:0000313" key="2">
    <source>
        <dbReference type="EMBL" id="PVD23568.1"/>
    </source>
</evidence>
<accession>A0A2T7NQY0</accession>
<feature type="signal peptide" evidence="1">
    <location>
        <begin position="1"/>
        <end position="22"/>
    </location>
</feature>
<dbReference type="SUPFAM" id="SSF56436">
    <property type="entry name" value="C-type lectin-like"/>
    <property type="match status" value="1"/>
</dbReference>
<sequence length="607" mass="66691">MAPAAWLSLLLLVLTAQDTADAQTPFTPSTYQTAVSFSDGIEVRIVITVAFIGADPVTCSRIFILDNRSDSRATNGIYECDDVVSPRYACPNTSWTLLPASDGPMCLQLVDTLDSSYGARQSCWNMGGRLLTITSEARQRAVEICVDGFVGDNCDQACHCYGELCKGGQPCKYGCEAGWTGPYCYTRTRKAEVIYYCVNNTAEGRYALTVQLTDEAASPPSLCSAPRCVRRHRRLLRQDPRHPGQRGASGLDLWWQPGTYTRESDQPNNGLPSVEKPLNSREFVSLVVTDSFTGQTLTRARLGANVQLRMTLSTSRVSSLRAQGVSPYNCVASSGDGLYQLVLTDSDGKTCPAGGSTVISELWGHNGTVKSDPFQLFAFAGQNTLQIVCSFQFCFSREDVFCTDRCNARRMALLTTTNYGDTSTYNYWTSTTYWYRKKREANSTEFATAVVTEVTEQVPTPLDSQEVCGCNDCPQVWLPPGSFLVLAGTGRGPAQTFDINATYQVAVNFSQGIVASGIYECDDVVSPRYACPNTNWTLVLASDGPICLQLVDILEMYDNANQSCGNMGESTSDYHVQNHARELSRREEGRGHLLLRQQHGGRVATRW</sequence>
<keyword evidence="3" id="KW-1185">Reference proteome</keyword>
<reference evidence="2 3" key="1">
    <citation type="submission" date="2018-04" db="EMBL/GenBank/DDBJ databases">
        <title>The genome of golden apple snail Pomacea canaliculata provides insight into stress tolerance and invasive adaptation.</title>
        <authorList>
            <person name="Liu C."/>
            <person name="Liu B."/>
            <person name="Ren Y."/>
            <person name="Zhang Y."/>
            <person name="Wang H."/>
            <person name="Li S."/>
            <person name="Jiang F."/>
            <person name="Yin L."/>
            <person name="Zhang G."/>
            <person name="Qian W."/>
            <person name="Fan W."/>
        </authorList>
    </citation>
    <scope>NUCLEOTIDE SEQUENCE [LARGE SCALE GENOMIC DNA]</scope>
    <source>
        <strain evidence="2">SZHN2017</strain>
        <tissue evidence="2">Muscle</tissue>
    </source>
</reference>
<evidence type="ECO:0008006" key="4">
    <source>
        <dbReference type="Google" id="ProtNLM"/>
    </source>
</evidence>
<dbReference type="InterPro" id="IPR016187">
    <property type="entry name" value="CTDL_fold"/>
</dbReference>
<evidence type="ECO:0000313" key="3">
    <source>
        <dbReference type="Proteomes" id="UP000245119"/>
    </source>
</evidence>
<dbReference type="Proteomes" id="UP000245119">
    <property type="component" value="Linkage Group LG10"/>
</dbReference>
<keyword evidence="1" id="KW-0732">Signal</keyword>
<proteinExistence type="predicted"/>
<organism evidence="2 3">
    <name type="scientific">Pomacea canaliculata</name>
    <name type="common">Golden apple snail</name>
    <dbReference type="NCBI Taxonomy" id="400727"/>
    <lineage>
        <taxon>Eukaryota</taxon>
        <taxon>Metazoa</taxon>
        <taxon>Spiralia</taxon>
        <taxon>Lophotrochozoa</taxon>
        <taxon>Mollusca</taxon>
        <taxon>Gastropoda</taxon>
        <taxon>Caenogastropoda</taxon>
        <taxon>Architaenioglossa</taxon>
        <taxon>Ampullarioidea</taxon>
        <taxon>Ampullariidae</taxon>
        <taxon>Pomacea</taxon>
    </lineage>
</organism>